<organism evidence="3 4">
    <name type="scientific">Hemibagrus guttatus</name>
    <dbReference type="NCBI Taxonomy" id="175788"/>
    <lineage>
        <taxon>Eukaryota</taxon>
        <taxon>Metazoa</taxon>
        <taxon>Chordata</taxon>
        <taxon>Craniata</taxon>
        <taxon>Vertebrata</taxon>
        <taxon>Euteleostomi</taxon>
        <taxon>Actinopterygii</taxon>
        <taxon>Neopterygii</taxon>
        <taxon>Teleostei</taxon>
        <taxon>Ostariophysi</taxon>
        <taxon>Siluriformes</taxon>
        <taxon>Bagridae</taxon>
        <taxon>Hemibagrus</taxon>
    </lineage>
</organism>
<evidence type="ECO:0000259" key="2">
    <source>
        <dbReference type="PROSITE" id="PS50904"/>
    </source>
</evidence>
<evidence type="ECO:0000256" key="1">
    <source>
        <dbReference type="SAM" id="MobiDB-lite"/>
    </source>
</evidence>
<evidence type="ECO:0000313" key="3">
    <source>
        <dbReference type="EMBL" id="KAK3519286.1"/>
    </source>
</evidence>
<dbReference type="PROSITE" id="PS50904">
    <property type="entry name" value="PRELI_MSF1"/>
    <property type="match status" value="1"/>
</dbReference>
<comment type="caution">
    <text evidence="3">The sequence shown here is derived from an EMBL/GenBank/DDBJ whole genome shotgun (WGS) entry which is preliminary data.</text>
</comment>
<dbReference type="EMBL" id="JAUCMX010000017">
    <property type="protein sequence ID" value="KAK3519286.1"/>
    <property type="molecule type" value="Genomic_DNA"/>
</dbReference>
<feature type="region of interest" description="Disordered" evidence="1">
    <location>
        <begin position="205"/>
        <end position="237"/>
    </location>
</feature>
<dbReference type="Pfam" id="PF04707">
    <property type="entry name" value="PRELI"/>
    <property type="match status" value="1"/>
</dbReference>
<dbReference type="AlphaFoldDB" id="A0AAE0QFU8"/>
<dbReference type="GO" id="GO:0005758">
    <property type="term" value="C:mitochondrial intermembrane space"/>
    <property type="evidence" value="ECO:0007669"/>
    <property type="project" value="InterPro"/>
</dbReference>
<dbReference type="InterPro" id="IPR006797">
    <property type="entry name" value="PRELI/MSF1_dom"/>
</dbReference>
<proteinExistence type="predicted"/>
<feature type="compositionally biased region" description="Basic and acidic residues" evidence="1">
    <location>
        <begin position="213"/>
        <end position="222"/>
    </location>
</feature>
<evidence type="ECO:0000313" key="4">
    <source>
        <dbReference type="Proteomes" id="UP001274896"/>
    </source>
</evidence>
<sequence length="237" mass="27648">MRFMWDWTQTRFEYHGKVQSTLPASKMTVEYEMGKYFFSETDIRSTWEQVLAAFWQRYPNPYSTHVLTEDVIFREVTPDNLLLSRRLLTKTNRLPRWAERIFPGNLSRFVYIVEDSVVDPSNRRLTTLTWNVNHSTLMTVVERCVFHGEQERSVWTRLTREAWISSGVFGLSRPIQEFGLSRFRSNQMKAIKGLEHALSKLQKSAAQGQLADASKDSPKKTENLAASTSSQKPRQYV</sequence>
<dbReference type="InterPro" id="IPR037365">
    <property type="entry name" value="Slowmo/Ups"/>
</dbReference>
<dbReference type="Proteomes" id="UP001274896">
    <property type="component" value="Unassembled WGS sequence"/>
</dbReference>
<name>A0AAE0QFU8_9TELE</name>
<gene>
    <name evidence="3" type="ORF">QTP70_023122</name>
</gene>
<keyword evidence="4" id="KW-1185">Reference proteome</keyword>
<dbReference type="PANTHER" id="PTHR11158">
    <property type="entry name" value="MSF1/PX19 RELATED"/>
    <property type="match status" value="1"/>
</dbReference>
<feature type="domain" description="PRELI/MSF1" evidence="2">
    <location>
        <begin position="34"/>
        <end position="206"/>
    </location>
</feature>
<accession>A0AAE0QFU8</accession>
<protein>
    <recommendedName>
        <fullName evidence="2">PRELI/MSF1 domain-containing protein</fullName>
    </recommendedName>
</protein>
<reference evidence="3" key="1">
    <citation type="submission" date="2023-06" db="EMBL/GenBank/DDBJ databases">
        <title>Male Hemibagrus guttatus genome.</title>
        <authorList>
            <person name="Bian C."/>
        </authorList>
    </citation>
    <scope>NUCLEOTIDE SEQUENCE</scope>
    <source>
        <strain evidence="3">Male_cb2023</strain>
        <tissue evidence="3">Muscle</tissue>
    </source>
</reference>
<feature type="compositionally biased region" description="Polar residues" evidence="1">
    <location>
        <begin position="224"/>
        <end position="237"/>
    </location>
</feature>